<evidence type="ECO:0000313" key="2">
    <source>
        <dbReference type="Proteomes" id="UP000034680"/>
    </source>
</evidence>
<organism evidence="1 2">
    <name type="scientific">Diaporthe ampelina</name>
    <dbReference type="NCBI Taxonomy" id="1214573"/>
    <lineage>
        <taxon>Eukaryota</taxon>
        <taxon>Fungi</taxon>
        <taxon>Dikarya</taxon>
        <taxon>Ascomycota</taxon>
        <taxon>Pezizomycotina</taxon>
        <taxon>Sordariomycetes</taxon>
        <taxon>Sordariomycetidae</taxon>
        <taxon>Diaporthales</taxon>
        <taxon>Diaporthaceae</taxon>
        <taxon>Diaporthe</taxon>
    </lineage>
</organism>
<reference evidence="1 2" key="1">
    <citation type="submission" date="2015-05" db="EMBL/GenBank/DDBJ databases">
        <title>Distinctive expansion of gene families associated with plant cell wall degradation and secondary metabolism in the genomes of grapevine trunk pathogens.</title>
        <authorList>
            <person name="Lawrence D.P."/>
            <person name="Travadon R."/>
            <person name="Rolshausen P.E."/>
            <person name="Baumgartner K."/>
        </authorList>
    </citation>
    <scope>NUCLEOTIDE SEQUENCE [LARGE SCALE GENOMIC DNA]</scope>
    <source>
        <strain evidence="1">DA912</strain>
    </source>
</reference>
<dbReference type="Proteomes" id="UP000034680">
    <property type="component" value="Unassembled WGS sequence"/>
</dbReference>
<comment type="caution">
    <text evidence="1">The sequence shown here is derived from an EMBL/GenBank/DDBJ whole genome shotgun (WGS) entry which is preliminary data.</text>
</comment>
<dbReference type="AlphaFoldDB" id="A0A0G2FWE8"/>
<keyword evidence="2" id="KW-1185">Reference proteome</keyword>
<reference evidence="1 2" key="2">
    <citation type="submission" date="2015-05" db="EMBL/GenBank/DDBJ databases">
        <authorList>
            <person name="Morales-Cruz A."/>
            <person name="Amrine K.C."/>
            <person name="Cantu D."/>
        </authorList>
    </citation>
    <scope>NUCLEOTIDE SEQUENCE [LARGE SCALE GENOMIC DNA]</scope>
    <source>
        <strain evidence="1">DA912</strain>
    </source>
</reference>
<gene>
    <name evidence="1" type="ORF">UCDDA912_g01509</name>
</gene>
<evidence type="ECO:0000313" key="1">
    <source>
        <dbReference type="EMBL" id="KKY38517.1"/>
    </source>
</evidence>
<accession>A0A0G2FWE8</accession>
<protein>
    <submittedName>
        <fullName evidence="1">Putative restculine oxidase</fullName>
    </submittedName>
</protein>
<name>A0A0G2FWE8_9PEZI</name>
<dbReference type="EMBL" id="LCUC01000057">
    <property type="protein sequence ID" value="KKY38517.1"/>
    <property type="molecule type" value="Genomic_DNA"/>
</dbReference>
<proteinExistence type="predicted"/>
<sequence length="94" mass="10322">MHGIGAPSWTNSLSLSGASGFGLEFTNEWLKPLGAITEGAYASEAGVLEPEWQKTDPTGLFYAHNAVGGQDWRIMANWMVCQRKMDVFAVCRKK</sequence>